<dbReference type="InterPro" id="IPR027417">
    <property type="entry name" value="P-loop_NTPase"/>
</dbReference>
<dbReference type="GO" id="GO:0043138">
    <property type="term" value="F:3'-5' DNA helicase activity"/>
    <property type="evidence" value="ECO:0007669"/>
    <property type="project" value="UniProtKB-EC"/>
</dbReference>
<dbReference type="GO" id="GO:0000724">
    <property type="term" value="P:double-strand break repair via homologous recombination"/>
    <property type="evidence" value="ECO:0007669"/>
    <property type="project" value="TreeGrafter"/>
</dbReference>
<keyword evidence="2" id="KW-0547">Nucleotide-binding</keyword>
<dbReference type="PANTHER" id="PTHR13710">
    <property type="entry name" value="DNA HELICASE RECQ FAMILY MEMBER"/>
    <property type="match status" value="1"/>
</dbReference>
<feature type="compositionally biased region" description="Basic and acidic residues" evidence="6">
    <location>
        <begin position="679"/>
        <end position="701"/>
    </location>
</feature>
<dbReference type="InterPro" id="IPR001650">
    <property type="entry name" value="Helicase_C-like"/>
</dbReference>
<dbReference type="EMBL" id="VYYT01000189">
    <property type="protein sequence ID" value="KAK2758593.1"/>
    <property type="molecule type" value="Genomic_DNA"/>
</dbReference>
<feature type="region of interest" description="Disordered" evidence="6">
    <location>
        <begin position="676"/>
        <end position="728"/>
    </location>
</feature>
<feature type="compositionally biased region" description="Basic and acidic residues" evidence="6">
    <location>
        <begin position="509"/>
        <end position="518"/>
    </location>
</feature>
<dbReference type="InterPro" id="IPR011545">
    <property type="entry name" value="DEAD/DEAH_box_helicase_dom"/>
</dbReference>
<comment type="catalytic activity">
    <reaction evidence="4">
        <text>Couples ATP hydrolysis with the unwinding of duplex DNA by translocating in the 3'-5' direction.</text>
        <dbReference type="EC" id="5.6.2.4"/>
    </reaction>
</comment>
<proteinExistence type="inferred from homology"/>
<dbReference type="GO" id="GO:0005737">
    <property type="term" value="C:cytoplasm"/>
    <property type="evidence" value="ECO:0007669"/>
    <property type="project" value="TreeGrafter"/>
</dbReference>
<feature type="region of interest" description="Disordered" evidence="6">
    <location>
        <begin position="474"/>
        <end position="550"/>
    </location>
</feature>
<evidence type="ECO:0000256" key="1">
    <source>
        <dbReference type="ARBA" id="ARBA00005446"/>
    </source>
</evidence>
<evidence type="ECO:0000256" key="6">
    <source>
        <dbReference type="SAM" id="MobiDB-lite"/>
    </source>
</evidence>
<name>A0AAD9YET5_COLKA</name>
<keyword evidence="3" id="KW-0067">ATP-binding</keyword>
<feature type="compositionally biased region" description="Basic and acidic residues" evidence="6">
    <location>
        <begin position="491"/>
        <end position="500"/>
    </location>
</feature>
<feature type="region of interest" description="Disordered" evidence="6">
    <location>
        <begin position="1268"/>
        <end position="1290"/>
    </location>
</feature>
<feature type="domain" description="Helicase C-terminal" evidence="8">
    <location>
        <begin position="1132"/>
        <end position="1300"/>
    </location>
</feature>
<dbReference type="Gene3D" id="3.40.50.300">
    <property type="entry name" value="P-loop containing nucleotide triphosphate hydrolases"/>
    <property type="match status" value="2"/>
</dbReference>
<evidence type="ECO:0000313" key="9">
    <source>
        <dbReference type="EMBL" id="KAK2758593.1"/>
    </source>
</evidence>
<dbReference type="InterPro" id="IPR014001">
    <property type="entry name" value="Helicase_ATP-bd"/>
</dbReference>
<dbReference type="PROSITE" id="PS51192">
    <property type="entry name" value="HELICASE_ATP_BIND_1"/>
    <property type="match status" value="1"/>
</dbReference>
<feature type="compositionally biased region" description="Basic and acidic residues" evidence="6">
    <location>
        <begin position="527"/>
        <end position="536"/>
    </location>
</feature>
<gene>
    <name evidence="9" type="ORF">CKAH01_05641</name>
</gene>
<sequence>MAVQSEPAVPAASKTGWFIALHKNQEKRFEADAREEVSTVDEKLEPNGWLYRVGWTRDLEGLNKMQLQEATRPIEDGEETLRNVWAVFNSVADKAYATAAPHKVGHNMLFEAERKEISQKPVQPFDNRIEDNTWEQYKEVWRKMVSIWFRMDEWPERERPPYQFTMQQGSLWDAFTSRVAADISSRQAAQAEEVERICLDAIIAIIKDPYKQSQKESAMIGALAVLSIREDGRWHQTTEYTTNYSAVIKVAKMFVMYQAWLEQQDEVVALTATKGAEAAYEEASSMFHLVRDKVRRFMTWMPGRPDDEPRAMNWIYDARTYGMHIRFNTVALGMVDWSGDRISFRRVQVRVCELAEMFHGVAQEARSLLAQLAVVEGDGDRDNEHGDEHGDGYGGRSALAAALPAIRWDSMHDDHSQDRPGYSFLHDDRNEAWVGKGKGWIARRIAESEARRRAWLDPTRGTAAAAAAAAAVAAAGEAEEATSNHSNSHHPYRERTEEATSNRSNSHHPYRERTEEATSNRSNSHHPYRERTEEATSNRSNSHHPYRERTVQAYKQALESFRERLWMLMHMVAGQPARAPELAGIRHSNTANSRVRNVFAHDGMICFVISYHKNYRQTGTAKVIHWYLPREVGELLVWYLWLVLPFWQQVGGIIHQTDRKSAFLWADDVVVRGRAAGEASRDNTRGDERRNNTKDNDARDNTEDDDACDNTITDESANATPSRAPWTDERLWTSDKARRIMQQHSGRLVGSKINISGWRHMAVAIANRYLNEAFGRADDRNNDNNDNEDDDDDVGVEDSALDLQAGHGTHVAGMIYGRLYQEAPFGTAALRDRFQAVSRQWHRLLGFGAEDQGGGAPTKRRRTTTTTTAADEEFEGQRRRRFTRLQLANAGGQLRQMIGDPRAAFRGQQEQVIRSIMRRDDPIVQVTGTGGSKSLSFMLPAYCAPDGVTIVVTPLVALRTDMDARCSRSGLASTTWRGGGRANPAAATVVFVTPESAVTEGFRDFVGRLQRRQQLDRVVLDECHVVLDGSRGFRPALRASGRTVQEFGAQLVCLTATLPPAEEREFFAVTGIRQEPVRVFREATTRRNIKYRVVVVTSGSGGGGRGRGRGRGAASHRRRAKSGLGLWSGREGEDGELSAVEERGCQEVRDWLRQQPRGKAVVYSSTIEGVERMAEALGCAAFHSSIGSTEDKASRLEAWRRGDGANRGVIVATNALGLGIDVPDVRLVVHAGMPRRLRDFVQESGRAGRDGQPSRSVVICSRAAVEEKEKEKEKEKEAGEAEKDRRAAGGGWEVSTRTYIRGEVCRRIVLDEVMDGRVDRPGCQEGEEACDICRQRALEVMWADDGDGHGARDEEIRAAFESSQQAGQFRQWQARAERSGSGEEGETFKQQLARWAGRCTYCGIRRRESDGHTLDDCPGRREQAWGWTAQYRRQMEEAMFNGRMIENFSSCFHCGLPQGWCQR</sequence>
<feature type="compositionally biased region" description="Basic and acidic residues" evidence="6">
    <location>
        <begin position="1268"/>
        <end position="1287"/>
    </location>
</feature>
<dbReference type="SMART" id="SM00490">
    <property type="entry name" value="HELICc"/>
    <property type="match status" value="1"/>
</dbReference>
<dbReference type="Proteomes" id="UP001281614">
    <property type="component" value="Unassembled WGS sequence"/>
</dbReference>
<feature type="compositionally biased region" description="Basic residues" evidence="6">
    <location>
        <begin position="1106"/>
        <end position="1121"/>
    </location>
</feature>
<organism evidence="9 10">
    <name type="scientific">Colletotrichum kahawae</name>
    <name type="common">Coffee berry disease fungus</name>
    <dbReference type="NCBI Taxonomy" id="34407"/>
    <lineage>
        <taxon>Eukaryota</taxon>
        <taxon>Fungi</taxon>
        <taxon>Dikarya</taxon>
        <taxon>Ascomycota</taxon>
        <taxon>Pezizomycotina</taxon>
        <taxon>Sordariomycetes</taxon>
        <taxon>Hypocreomycetidae</taxon>
        <taxon>Glomerellales</taxon>
        <taxon>Glomerellaceae</taxon>
        <taxon>Colletotrichum</taxon>
        <taxon>Colletotrichum gloeosporioides species complex</taxon>
    </lineage>
</organism>
<dbReference type="PROSITE" id="PS51194">
    <property type="entry name" value="HELICASE_CTER"/>
    <property type="match status" value="1"/>
</dbReference>
<evidence type="ECO:0000313" key="10">
    <source>
        <dbReference type="Proteomes" id="UP001281614"/>
    </source>
</evidence>
<dbReference type="PANTHER" id="PTHR13710:SF154">
    <property type="entry name" value="RECQ HELICASE, PUTATIVE (AFU_ORTHOLOGUE AFUA_6G14720)-RELATED"/>
    <property type="match status" value="1"/>
</dbReference>
<feature type="region of interest" description="Disordered" evidence="6">
    <location>
        <begin position="1100"/>
        <end position="1121"/>
    </location>
</feature>
<evidence type="ECO:0000256" key="2">
    <source>
        <dbReference type="ARBA" id="ARBA00022741"/>
    </source>
</evidence>
<evidence type="ECO:0000256" key="4">
    <source>
        <dbReference type="ARBA" id="ARBA00034617"/>
    </source>
</evidence>
<dbReference type="EC" id="5.6.2.4" evidence="5"/>
<feature type="domain" description="Helicase ATP-binding" evidence="7">
    <location>
        <begin position="914"/>
        <end position="1076"/>
    </location>
</feature>
<dbReference type="GO" id="GO:0003676">
    <property type="term" value="F:nucleic acid binding"/>
    <property type="evidence" value="ECO:0007669"/>
    <property type="project" value="InterPro"/>
</dbReference>
<feature type="region of interest" description="Disordered" evidence="6">
    <location>
        <begin position="848"/>
        <end position="875"/>
    </location>
</feature>
<protein>
    <recommendedName>
        <fullName evidence="5">DNA 3'-5' helicase</fullName>
        <ecNumber evidence="5">5.6.2.4</ecNumber>
    </recommendedName>
</protein>
<reference evidence="9" key="1">
    <citation type="submission" date="2023-02" db="EMBL/GenBank/DDBJ databases">
        <title>Colletotrichum kahawae CIFC_Que2 genome sequencing and assembly.</title>
        <authorList>
            <person name="Baroncelli R."/>
        </authorList>
    </citation>
    <scope>NUCLEOTIDE SEQUENCE</scope>
    <source>
        <strain evidence="9">CIFC_Que2</strain>
    </source>
</reference>
<dbReference type="SUPFAM" id="SSF52540">
    <property type="entry name" value="P-loop containing nucleoside triphosphate hydrolases"/>
    <property type="match status" value="1"/>
</dbReference>
<dbReference type="Pfam" id="PF00270">
    <property type="entry name" value="DEAD"/>
    <property type="match status" value="1"/>
</dbReference>
<dbReference type="GO" id="GO:0005694">
    <property type="term" value="C:chromosome"/>
    <property type="evidence" value="ECO:0007669"/>
    <property type="project" value="TreeGrafter"/>
</dbReference>
<keyword evidence="10" id="KW-1185">Reference proteome</keyword>
<evidence type="ECO:0000259" key="8">
    <source>
        <dbReference type="PROSITE" id="PS51194"/>
    </source>
</evidence>
<feature type="compositionally biased region" description="Acidic residues" evidence="6">
    <location>
        <begin position="785"/>
        <end position="795"/>
    </location>
</feature>
<dbReference type="SMART" id="SM00487">
    <property type="entry name" value="DEXDc"/>
    <property type="match status" value="1"/>
</dbReference>
<evidence type="ECO:0000259" key="7">
    <source>
        <dbReference type="PROSITE" id="PS51192"/>
    </source>
</evidence>
<dbReference type="GO" id="GO:0005524">
    <property type="term" value="F:ATP binding"/>
    <property type="evidence" value="ECO:0007669"/>
    <property type="project" value="UniProtKB-KW"/>
</dbReference>
<feature type="region of interest" description="Disordered" evidence="6">
    <location>
        <begin position="776"/>
        <end position="795"/>
    </location>
</feature>
<evidence type="ECO:0000256" key="3">
    <source>
        <dbReference type="ARBA" id="ARBA00022840"/>
    </source>
</evidence>
<comment type="similarity">
    <text evidence="1">Belongs to the helicase family. RecQ subfamily.</text>
</comment>
<evidence type="ECO:0000256" key="5">
    <source>
        <dbReference type="ARBA" id="ARBA00034808"/>
    </source>
</evidence>
<accession>A0AAD9YET5</accession>
<dbReference type="Pfam" id="PF00271">
    <property type="entry name" value="Helicase_C"/>
    <property type="match status" value="1"/>
</dbReference>
<comment type="caution">
    <text evidence="9">The sequence shown here is derived from an EMBL/GenBank/DDBJ whole genome shotgun (WGS) entry which is preliminary data.</text>
</comment>
<dbReference type="GO" id="GO:0009378">
    <property type="term" value="F:four-way junction helicase activity"/>
    <property type="evidence" value="ECO:0007669"/>
    <property type="project" value="TreeGrafter"/>
</dbReference>